<comment type="caution">
    <text evidence="1">The sequence shown here is derived from an EMBL/GenBank/DDBJ whole genome shotgun (WGS) entry which is preliminary data.</text>
</comment>
<sequence>MGNFDKEWILFGPQTGYSVIEEPVEGLYLIYCEEPKSIKIGISTNPLSRLSNLNTGSPSQLHLVFYSKLLGKVAEENLHQKLDCHRRSGEWFNWNSEVQGFLQGVMFAVSGTIQVSWPFSGSSEHSMFIDGVDWTHRFLDPDNRWTLEPITGMSGNDAFKLFQSWSKVALARLKEKKN</sequence>
<keyword evidence="2" id="KW-1185">Reference proteome</keyword>
<gene>
    <name evidence="1" type="ORF">FLL46_13010</name>
</gene>
<dbReference type="EMBL" id="VIKS01000008">
    <property type="protein sequence ID" value="TQV87361.1"/>
    <property type="molecule type" value="Genomic_DNA"/>
</dbReference>
<reference evidence="1 2" key="1">
    <citation type="submission" date="2019-07" db="EMBL/GenBank/DDBJ databases">
        <title>Draft genome for Aliikangiella sp. M105.</title>
        <authorList>
            <person name="Wang G."/>
        </authorList>
    </citation>
    <scope>NUCLEOTIDE SEQUENCE [LARGE SCALE GENOMIC DNA]</scope>
    <source>
        <strain evidence="1 2">M105</strain>
    </source>
</reference>
<accession>A0A545UD28</accession>
<dbReference type="Pfam" id="PF13455">
    <property type="entry name" value="MUG113"/>
    <property type="match status" value="1"/>
</dbReference>
<dbReference type="AlphaFoldDB" id="A0A545UD28"/>
<dbReference type="OrthoDB" id="7058011at2"/>
<proteinExistence type="predicted"/>
<evidence type="ECO:0000313" key="2">
    <source>
        <dbReference type="Proteomes" id="UP000315439"/>
    </source>
</evidence>
<dbReference type="Proteomes" id="UP000315439">
    <property type="component" value="Unassembled WGS sequence"/>
</dbReference>
<dbReference type="RefSeq" id="WP_142894024.1">
    <property type="nucleotide sequence ID" value="NZ_ML660164.1"/>
</dbReference>
<protein>
    <submittedName>
        <fullName evidence="1">GIY-YIG nuclease family protein</fullName>
    </submittedName>
</protein>
<organism evidence="1 2">
    <name type="scientific">Aliikangiella coralliicola</name>
    <dbReference type="NCBI Taxonomy" id="2592383"/>
    <lineage>
        <taxon>Bacteria</taxon>
        <taxon>Pseudomonadati</taxon>
        <taxon>Pseudomonadota</taxon>
        <taxon>Gammaproteobacteria</taxon>
        <taxon>Oceanospirillales</taxon>
        <taxon>Pleioneaceae</taxon>
        <taxon>Aliikangiella</taxon>
    </lineage>
</organism>
<name>A0A545UD28_9GAMM</name>
<evidence type="ECO:0000313" key="1">
    <source>
        <dbReference type="EMBL" id="TQV87361.1"/>
    </source>
</evidence>